<gene>
    <name evidence="7" type="ORF">Bxe_A3524</name>
</gene>
<evidence type="ECO:0000313" key="8">
    <source>
        <dbReference type="Proteomes" id="UP000001817"/>
    </source>
</evidence>
<dbReference type="PROSITE" id="PS50977">
    <property type="entry name" value="HTH_TETR_2"/>
    <property type="match status" value="1"/>
</dbReference>
<evidence type="ECO:0000256" key="5">
    <source>
        <dbReference type="SAM" id="MobiDB-lite"/>
    </source>
</evidence>
<dbReference type="KEGG" id="bxe:Bxe_A3524"/>
<evidence type="ECO:0000259" key="6">
    <source>
        <dbReference type="PROSITE" id="PS50977"/>
    </source>
</evidence>
<dbReference type="EMBL" id="CP000270">
    <property type="protein sequence ID" value="ABE29463.1"/>
    <property type="molecule type" value="Genomic_DNA"/>
</dbReference>
<evidence type="ECO:0000313" key="7">
    <source>
        <dbReference type="EMBL" id="ABE29463.1"/>
    </source>
</evidence>
<evidence type="ECO:0000256" key="3">
    <source>
        <dbReference type="ARBA" id="ARBA00023163"/>
    </source>
</evidence>
<feature type="DNA-binding region" description="H-T-H motif" evidence="4">
    <location>
        <begin position="50"/>
        <end position="69"/>
    </location>
</feature>
<feature type="region of interest" description="Disordered" evidence="5">
    <location>
        <begin position="1"/>
        <end position="29"/>
    </location>
</feature>
<protein>
    <submittedName>
        <fullName evidence="7">Transcriptional regulator, TetR family</fullName>
    </submittedName>
</protein>
<keyword evidence="2 4" id="KW-0238">DNA-binding</keyword>
<accession>Q143M6</accession>
<reference evidence="7 8" key="1">
    <citation type="journal article" date="2006" name="Proc. Natl. Acad. Sci. U.S.A.">
        <title>Burkholderia xenovorans LB400 harbors a multi-replicon, 9.73-Mbp genome shaped for versatility.</title>
        <authorList>
            <person name="Chain P.S."/>
            <person name="Denef V.J."/>
            <person name="Konstantinidis K.T."/>
            <person name="Vergez L.M."/>
            <person name="Agullo L."/>
            <person name="Reyes V.L."/>
            <person name="Hauser L."/>
            <person name="Cordova M."/>
            <person name="Gomez L."/>
            <person name="Gonzalez M."/>
            <person name="Land M."/>
            <person name="Lao V."/>
            <person name="Larimer F."/>
            <person name="LiPuma J.J."/>
            <person name="Mahenthiralingam E."/>
            <person name="Malfatti S.A."/>
            <person name="Marx C.J."/>
            <person name="Parnell J.J."/>
            <person name="Ramette A."/>
            <person name="Richardson P."/>
            <person name="Seeger M."/>
            <person name="Smith D."/>
            <person name="Spilker T."/>
            <person name="Sul W.J."/>
            <person name="Tsoi T.V."/>
            <person name="Ulrich L.E."/>
            <person name="Zhulin I.B."/>
            <person name="Tiedje J.M."/>
        </authorList>
    </citation>
    <scope>NUCLEOTIDE SEQUENCE [LARGE SCALE GENOMIC DNA]</scope>
    <source>
        <strain evidence="7 8">LB400</strain>
    </source>
</reference>
<sequence length="223" mass="24904">MFLMAVSRVKGPGTTGGGRRTQAERTEETRGRLLDASVQVLAKKGYVGFRTADVAELAQVSRGALTHHFPSKDKLIIATLEYAFSGTAERGAIRAHRPRSVDETIAALIKDSQDFFFSDLFLIGLEFAALNLREPDGPIQIHSISRSSRLPVESVWVEALIDSGIPKAIAEDVLWLTNSIIRGLAVRRLWQHDRARFNRTLRAWQSIIKSYIEQYNATSANRK</sequence>
<dbReference type="Gene3D" id="1.10.357.10">
    <property type="entry name" value="Tetracycline Repressor, domain 2"/>
    <property type="match status" value="1"/>
</dbReference>
<dbReference type="STRING" id="266265.Bxe_A3524"/>
<evidence type="ECO:0000256" key="1">
    <source>
        <dbReference type="ARBA" id="ARBA00023015"/>
    </source>
</evidence>
<dbReference type="InterPro" id="IPR050109">
    <property type="entry name" value="HTH-type_TetR-like_transc_reg"/>
</dbReference>
<dbReference type="SUPFAM" id="SSF46689">
    <property type="entry name" value="Homeodomain-like"/>
    <property type="match status" value="1"/>
</dbReference>
<evidence type="ECO:0000256" key="2">
    <source>
        <dbReference type="ARBA" id="ARBA00023125"/>
    </source>
</evidence>
<organism evidence="7 8">
    <name type="scientific">Paraburkholderia xenovorans (strain LB400)</name>
    <dbReference type="NCBI Taxonomy" id="266265"/>
    <lineage>
        <taxon>Bacteria</taxon>
        <taxon>Pseudomonadati</taxon>
        <taxon>Pseudomonadota</taxon>
        <taxon>Betaproteobacteria</taxon>
        <taxon>Burkholderiales</taxon>
        <taxon>Burkholderiaceae</taxon>
        <taxon>Paraburkholderia</taxon>
    </lineage>
</organism>
<evidence type="ECO:0000256" key="4">
    <source>
        <dbReference type="PROSITE-ProRule" id="PRU00335"/>
    </source>
</evidence>
<dbReference type="PANTHER" id="PTHR30055">
    <property type="entry name" value="HTH-TYPE TRANSCRIPTIONAL REGULATOR RUTR"/>
    <property type="match status" value="1"/>
</dbReference>
<feature type="domain" description="HTH tetR-type" evidence="6">
    <location>
        <begin position="27"/>
        <end position="87"/>
    </location>
</feature>
<dbReference type="InterPro" id="IPR009057">
    <property type="entry name" value="Homeodomain-like_sf"/>
</dbReference>
<dbReference type="InterPro" id="IPR001647">
    <property type="entry name" value="HTH_TetR"/>
</dbReference>
<dbReference type="GO" id="GO:0000976">
    <property type="term" value="F:transcription cis-regulatory region binding"/>
    <property type="evidence" value="ECO:0007669"/>
    <property type="project" value="TreeGrafter"/>
</dbReference>
<keyword evidence="8" id="KW-1185">Reference proteome</keyword>
<proteinExistence type="predicted"/>
<keyword evidence="3" id="KW-0804">Transcription</keyword>
<dbReference type="eggNOG" id="COG1309">
    <property type="taxonomic scope" value="Bacteria"/>
</dbReference>
<dbReference type="AlphaFoldDB" id="Q143M6"/>
<dbReference type="KEGG" id="bxb:DR64_1222"/>
<name>Q143M6_PARXL</name>
<dbReference type="PANTHER" id="PTHR30055:SF234">
    <property type="entry name" value="HTH-TYPE TRANSCRIPTIONAL REGULATOR BETI"/>
    <property type="match status" value="1"/>
</dbReference>
<dbReference type="GO" id="GO:0003700">
    <property type="term" value="F:DNA-binding transcription factor activity"/>
    <property type="evidence" value="ECO:0007669"/>
    <property type="project" value="TreeGrafter"/>
</dbReference>
<keyword evidence="1" id="KW-0805">Transcription regulation</keyword>
<dbReference type="PRINTS" id="PR00455">
    <property type="entry name" value="HTHTETR"/>
</dbReference>
<dbReference type="Pfam" id="PF00440">
    <property type="entry name" value="TetR_N"/>
    <property type="match status" value="1"/>
</dbReference>
<dbReference type="Proteomes" id="UP000001817">
    <property type="component" value="Chromosome 1"/>
</dbReference>